<gene>
    <name evidence="2" type="ORF">ENS41_03580</name>
</gene>
<organism evidence="2">
    <name type="scientific">candidate division WOR-3 bacterium</name>
    <dbReference type="NCBI Taxonomy" id="2052148"/>
    <lineage>
        <taxon>Bacteria</taxon>
        <taxon>Bacteria division WOR-3</taxon>
    </lineage>
</organism>
<dbReference type="EMBL" id="DSUT01000071">
    <property type="protein sequence ID" value="HGK28014.1"/>
    <property type="molecule type" value="Genomic_DNA"/>
</dbReference>
<protein>
    <recommendedName>
        <fullName evidence="3">DUF2961 domain-containing protein</fullName>
    </recommendedName>
</protein>
<comment type="caution">
    <text evidence="2">The sequence shown here is derived from an EMBL/GenBank/DDBJ whole genome shotgun (WGS) entry which is preliminary data.</text>
</comment>
<proteinExistence type="predicted"/>
<evidence type="ECO:0000313" key="2">
    <source>
        <dbReference type="EMBL" id="HGK28014.1"/>
    </source>
</evidence>
<feature type="chain" id="PRO_5027980916" description="DUF2961 domain-containing protein" evidence="1">
    <location>
        <begin position="20"/>
        <end position="282"/>
    </location>
</feature>
<accession>A0A7C4G9Q2</accession>
<dbReference type="PROSITE" id="PS51257">
    <property type="entry name" value="PROKAR_LIPOPROTEIN"/>
    <property type="match status" value="1"/>
</dbReference>
<evidence type="ECO:0000256" key="1">
    <source>
        <dbReference type="SAM" id="SignalP"/>
    </source>
</evidence>
<reference evidence="2" key="1">
    <citation type="journal article" date="2020" name="mSystems">
        <title>Genome- and Community-Level Interaction Insights into Carbon Utilization and Element Cycling Functions of Hydrothermarchaeota in Hydrothermal Sediment.</title>
        <authorList>
            <person name="Zhou Z."/>
            <person name="Liu Y."/>
            <person name="Xu W."/>
            <person name="Pan J."/>
            <person name="Luo Z.H."/>
            <person name="Li M."/>
        </authorList>
    </citation>
    <scope>NUCLEOTIDE SEQUENCE [LARGE SCALE GENOMIC DNA]</scope>
    <source>
        <strain evidence="2">SpSt-488</strain>
    </source>
</reference>
<dbReference type="AlphaFoldDB" id="A0A7C4G9Q2"/>
<name>A0A7C4G9Q2_UNCW3</name>
<sequence length="282" mass="31453">MRRVLVLSMAVLLVVLVAACSKQNIEKDKAAVRALVEADTTHFPAGTAGSGDSTLGVSPCDDTMVGIWWRGPQTHDSAPTIGVEVSGDSAWVSWQQHNYGELFHWVRTSDTTAERWVKTLKEKVRLNAIFVREGKQSDNDRGWRFRRLTLAFGQSDPTGSVLIDSVRIQSSLRSILIVDPLGTYFRLDSLISFTPGEQLTITLYTNATNGFAFLHAFWGWLFIRIPFESMGNGVFQGTWNAQLIPGFRFAIFDVLSRNTLLSKDAPYDFAGWLLPYAIKTAD</sequence>
<feature type="signal peptide" evidence="1">
    <location>
        <begin position="1"/>
        <end position="19"/>
    </location>
</feature>
<keyword evidence="1" id="KW-0732">Signal</keyword>
<evidence type="ECO:0008006" key="3">
    <source>
        <dbReference type="Google" id="ProtNLM"/>
    </source>
</evidence>